<dbReference type="InterPro" id="IPR008635">
    <property type="entry name" value="Coiled_stalk_dom"/>
</dbReference>
<dbReference type="Gene3D" id="6.10.250.2120">
    <property type="match status" value="1"/>
</dbReference>
<name>A0A2P8QZS1_9BACT</name>
<feature type="domain" description="Trimeric autotransporter adhesin YadA-like stalk" evidence="14">
    <location>
        <begin position="538"/>
        <end position="576"/>
    </location>
</feature>
<reference evidence="16" key="1">
    <citation type="submission" date="2017-10" db="EMBL/GenBank/DDBJ databases">
        <title>Campylobacter species from seals.</title>
        <authorList>
            <person name="Gilbert M.J."/>
            <person name="Zomer A.L."/>
            <person name="Timmerman A.J."/>
            <person name="Duim B."/>
            <person name="Wagenaar J.A."/>
        </authorList>
    </citation>
    <scope>NUCLEOTIDE SEQUENCE [LARGE SCALE GENOMIC DNA]</scope>
    <source>
        <strain evidence="16">17S00004-5</strain>
    </source>
</reference>
<feature type="non-terminal residue" evidence="15">
    <location>
        <position position="1"/>
    </location>
</feature>
<keyword evidence="7" id="KW-0732">Signal</keyword>
<sequence length="759" mass="78260">GIESKIIAGGKVQFNAGDENLKVTSTNDGNITYTLSDTLTDIKSLAITGGPTLSGTGIAMGKIMINTDGIAITPVNNNDKSKIVSLTQNGLNNGGNTITNIKSALEKYGKSIEDIKNMSDTTLKNEIINSAATVGDLTTIKSNVSNITTITNDILIGKNDKNESYVDKDGKLSEAGKIALTTNASSKQNIIKNENLISAITNINNEGTKFFHVNSSTAPENIDINKNDDNDSSAGSFGSIAIGFKAMVSKDSNNSISVGTGSKVTGKKSIALGFENIVKGEGSGAIGDPNIINANSSYSIGNNNHIDGENTKDKITMKDVFIFGNNVNVTKGMSGAVILGSGSDGMFKNSQRVIVKDANVTYGNKTINFAEVGGGFAGNDKSTNAEFKGYVVSVGKEGFERQIKHVAAGQISATSTDAINGSQLYATNKFVGNLAGSVAGILNTKVNNDGSLVLNGNTSSQANSGLNVGITGGDKTTITPSQTLSYKAGDNINLKLSGQEITVSTSKNPEFNKVVSNVLEITGGPTINNNGIDMGDKKITNLAKGTADKDAVNYSQLKELKNSIDNISLSGTKWVSANPSNENNIVAKSEGENSVAVGGNAQSSGKDSTAIGNGAVASGNNSVALGAGSKDDGRANTVSVGSVGNERTISNVAPGRKGTDAVNVNQLNSKIAGVYNDMNKIKDNANAGIAAAFAAGNLPQSTIPGKGMFSMGGGYYEDESAFAIGISKMSDDGKWVFKATGSYDSQKNVGAAASVGFHF</sequence>
<evidence type="ECO:0000256" key="10">
    <source>
        <dbReference type="ARBA" id="ARBA00023237"/>
    </source>
</evidence>
<dbReference type="EMBL" id="PDHH01000005">
    <property type="protein sequence ID" value="PSM51743.1"/>
    <property type="molecule type" value="Genomic_DNA"/>
</dbReference>
<dbReference type="SUPFAM" id="SSF54523">
    <property type="entry name" value="Pili subunits"/>
    <property type="match status" value="1"/>
</dbReference>
<feature type="region of interest" description="Disordered" evidence="11">
    <location>
        <begin position="590"/>
        <end position="613"/>
    </location>
</feature>
<evidence type="ECO:0000259" key="12">
    <source>
        <dbReference type="Pfam" id="PF03895"/>
    </source>
</evidence>
<dbReference type="Pfam" id="PF03895">
    <property type="entry name" value="YadA_anchor"/>
    <property type="match status" value="1"/>
</dbReference>
<dbReference type="InterPro" id="IPR005594">
    <property type="entry name" value="YadA_C"/>
</dbReference>
<dbReference type="Pfam" id="PF05662">
    <property type="entry name" value="YadA_stalk"/>
    <property type="match status" value="3"/>
</dbReference>
<keyword evidence="9" id="KW-0472">Membrane</keyword>
<dbReference type="GO" id="GO:0009279">
    <property type="term" value="C:cell outer membrane"/>
    <property type="evidence" value="ECO:0007669"/>
    <property type="project" value="UniProtKB-SubCell"/>
</dbReference>
<evidence type="ECO:0000259" key="14">
    <source>
        <dbReference type="Pfam" id="PF05662"/>
    </source>
</evidence>
<dbReference type="AlphaFoldDB" id="A0A2P8QZS1"/>
<dbReference type="Gene3D" id="3.30.1300.30">
    <property type="entry name" value="GSPII I/J protein-like"/>
    <property type="match status" value="1"/>
</dbReference>
<dbReference type="Proteomes" id="UP000240535">
    <property type="component" value="Unassembled WGS sequence"/>
</dbReference>
<feature type="domain" description="Trimeric autotransporter adhesin YadA-like stalk" evidence="14">
    <location>
        <begin position="402"/>
        <end position="441"/>
    </location>
</feature>
<evidence type="ECO:0000256" key="5">
    <source>
        <dbReference type="ARBA" id="ARBA00022452"/>
    </source>
</evidence>
<feature type="domain" description="Trimeric autotransporter adhesin YadA-like head" evidence="13">
    <location>
        <begin position="587"/>
        <end position="601"/>
    </location>
</feature>
<evidence type="ECO:0000256" key="4">
    <source>
        <dbReference type="ARBA" id="ARBA00022448"/>
    </source>
</evidence>
<organism evidence="15 16">
    <name type="scientific">Campylobacter blaseri</name>
    <dbReference type="NCBI Taxonomy" id="2042961"/>
    <lineage>
        <taxon>Bacteria</taxon>
        <taxon>Pseudomonadati</taxon>
        <taxon>Campylobacterota</taxon>
        <taxon>Epsilonproteobacteria</taxon>
        <taxon>Campylobacterales</taxon>
        <taxon>Campylobacteraceae</taxon>
        <taxon>Campylobacter</taxon>
    </lineage>
</organism>
<dbReference type="InterPro" id="IPR011049">
    <property type="entry name" value="Serralysin-like_metalloprot_C"/>
</dbReference>
<feature type="domain" description="Trimeric autotransporter adhesin YadA-like C-terminal membrane anchor" evidence="12">
    <location>
        <begin position="699"/>
        <end position="759"/>
    </location>
</feature>
<keyword evidence="4" id="KW-0813">Transport</keyword>
<evidence type="ECO:0000256" key="11">
    <source>
        <dbReference type="SAM" id="MobiDB-lite"/>
    </source>
</evidence>
<protein>
    <submittedName>
        <fullName evidence="15">Uncharacterized protein</fullName>
    </submittedName>
</protein>
<feature type="domain" description="Trimeric autotransporter adhesin YadA-like head" evidence="13">
    <location>
        <begin position="604"/>
        <end position="629"/>
    </location>
</feature>
<evidence type="ECO:0000256" key="3">
    <source>
        <dbReference type="ARBA" id="ARBA00005848"/>
    </source>
</evidence>
<accession>A0A2P8QZS1</accession>
<evidence type="ECO:0000313" key="16">
    <source>
        <dbReference type="Proteomes" id="UP000240535"/>
    </source>
</evidence>
<dbReference type="Gene3D" id="6.20.50.100">
    <property type="match status" value="1"/>
</dbReference>
<evidence type="ECO:0000256" key="7">
    <source>
        <dbReference type="ARBA" id="ARBA00022729"/>
    </source>
</evidence>
<dbReference type="GO" id="GO:0015031">
    <property type="term" value="P:protein transport"/>
    <property type="evidence" value="ECO:0007669"/>
    <property type="project" value="UniProtKB-KW"/>
</dbReference>
<dbReference type="SUPFAM" id="SSF101967">
    <property type="entry name" value="Adhesin YadA, collagen-binding domain"/>
    <property type="match status" value="3"/>
</dbReference>
<evidence type="ECO:0000256" key="2">
    <source>
        <dbReference type="ARBA" id="ARBA00004442"/>
    </source>
</evidence>
<comment type="caution">
    <text evidence="15">The sequence shown here is derived from an EMBL/GenBank/DDBJ whole genome shotgun (WGS) entry which is preliminary data.</text>
</comment>
<dbReference type="InterPro" id="IPR008640">
    <property type="entry name" value="Adhesin_Head_dom"/>
</dbReference>
<dbReference type="Gene3D" id="1.20.5.170">
    <property type="match status" value="1"/>
</dbReference>
<evidence type="ECO:0000259" key="13">
    <source>
        <dbReference type="Pfam" id="PF05658"/>
    </source>
</evidence>
<dbReference type="Gene3D" id="2.150.10.10">
    <property type="entry name" value="Serralysin-like metalloprotease, C-terminal"/>
    <property type="match status" value="2"/>
</dbReference>
<keyword evidence="10" id="KW-0998">Cell outer membrane</keyword>
<gene>
    <name evidence="15" type="ORF">CQ405_06335</name>
</gene>
<keyword evidence="5" id="KW-1134">Transmembrane beta strand</keyword>
<evidence type="ECO:0000256" key="6">
    <source>
        <dbReference type="ARBA" id="ARBA00022692"/>
    </source>
</evidence>
<keyword evidence="6" id="KW-0812">Transmembrane</keyword>
<feature type="domain" description="Trimeric autotransporter adhesin YadA-like stalk" evidence="14">
    <location>
        <begin position="649"/>
        <end position="688"/>
    </location>
</feature>
<dbReference type="RefSeq" id="WP_172952557.1">
    <property type="nucleotide sequence ID" value="NZ_PDHH01000005.1"/>
</dbReference>
<keyword evidence="16" id="KW-1185">Reference proteome</keyword>
<keyword evidence="8" id="KW-0653">Protein transport</keyword>
<dbReference type="InterPro" id="IPR045584">
    <property type="entry name" value="Pilin-like"/>
</dbReference>
<evidence type="ECO:0000256" key="8">
    <source>
        <dbReference type="ARBA" id="ARBA00022927"/>
    </source>
</evidence>
<evidence type="ECO:0000256" key="9">
    <source>
        <dbReference type="ARBA" id="ARBA00023136"/>
    </source>
</evidence>
<proteinExistence type="inferred from homology"/>
<dbReference type="GO" id="GO:0009986">
    <property type="term" value="C:cell surface"/>
    <property type="evidence" value="ECO:0007669"/>
    <property type="project" value="UniProtKB-SubCell"/>
</dbReference>
<comment type="subcellular location">
    <subcellularLocation>
        <location evidence="2">Cell outer membrane</location>
    </subcellularLocation>
    <subcellularLocation>
        <location evidence="1">Cell surface</location>
    </subcellularLocation>
</comment>
<evidence type="ECO:0000256" key="1">
    <source>
        <dbReference type="ARBA" id="ARBA00004241"/>
    </source>
</evidence>
<feature type="compositionally biased region" description="Polar residues" evidence="11">
    <location>
        <begin position="600"/>
        <end position="611"/>
    </location>
</feature>
<dbReference type="Pfam" id="PF05658">
    <property type="entry name" value="YadA_head"/>
    <property type="match status" value="3"/>
</dbReference>
<dbReference type="Gene3D" id="2.20.70.140">
    <property type="match status" value="1"/>
</dbReference>
<evidence type="ECO:0000313" key="15">
    <source>
        <dbReference type="EMBL" id="PSM51743.1"/>
    </source>
</evidence>
<feature type="domain" description="Trimeric autotransporter adhesin YadA-like head" evidence="13">
    <location>
        <begin position="253"/>
        <end position="274"/>
    </location>
</feature>
<comment type="similarity">
    <text evidence="3">Belongs to the autotransporter-2 (AT-2) (TC 1.B.40) family.</text>
</comment>